<feature type="signal peptide" evidence="1">
    <location>
        <begin position="1"/>
        <end position="22"/>
    </location>
</feature>
<protein>
    <recommendedName>
        <fullName evidence="4">Lipoprotein</fullName>
    </recommendedName>
</protein>
<proteinExistence type="predicted"/>
<evidence type="ECO:0000313" key="3">
    <source>
        <dbReference type="Proteomes" id="UP000060602"/>
    </source>
</evidence>
<dbReference type="AlphaFoldDB" id="A0A0X8P0J7"/>
<organism evidence="2 3">
    <name type="scientific">Alcaligenes xylosoxydans xylosoxydans</name>
    <name type="common">Achromobacter xylosoxidans</name>
    <dbReference type="NCBI Taxonomy" id="85698"/>
    <lineage>
        <taxon>Bacteria</taxon>
        <taxon>Pseudomonadati</taxon>
        <taxon>Pseudomonadota</taxon>
        <taxon>Betaproteobacteria</taxon>
        <taxon>Burkholderiales</taxon>
        <taxon>Alcaligenaceae</taxon>
        <taxon>Achromobacter</taxon>
    </lineage>
</organism>
<evidence type="ECO:0000256" key="1">
    <source>
        <dbReference type="SAM" id="SignalP"/>
    </source>
</evidence>
<dbReference type="Proteomes" id="UP000060602">
    <property type="component" value="Chromosome"/>
</dbReference>
<dbReference type="PROSITE" id="PS51257">
    <property type="entry name" value="PROKAR_LIPOPROTEIN"/>
    <property type="match status" value="1"/>
</dbReference>
<dbReference type="EMBL" id="CP014060">
    <property type="protein sequence ID" value="AMG37650.1"/>
    <property type="molecule type" value="Genomic_DNA"/>
</dbReference>
<keyword evidence="1" id="KW-0732">Signal</keyword>
<dbReference type="RefSeq" id="WP_061072713.1">
    <property type="nucleotide sequence ID" value="NZ_CP014060.2"/>
</dbReference>
<sequence>MRIETISRLAVLAAVAVSAGCAQPVSTSEVALNADAYTARALSPDALPASVRARLPAAGTQPMGFRTLRLTGTQRVVGMGNVAVDSEYELTFHNDRDDGTLRSIYIGRFNGLPVNYVLALNYRSLALLMHQGGGFKAAHVPPRWTVRSIEQWPGDVLANPPENARFTLESEGGWEGQRTGPRQTLTCTSGTDFPASRVLAQIPGQAIDLNCVETNESGVPVRRLKYAYLRQFGLAITTEMVTARSTATLVAKTFTVD</sequence>
<gene>
    <name evidence="2" type="ORF">AL504_17570</name>
</gene>
<name>A0A0X8P0J7_ALCXX</name>
<feature type="chain" id="PRO_5007069138" description="Lipoprotein" evidence="1">
    <location>
        <begin position="23"/>
        <end position="257"/>
    </location>
</feature>
<accession>A0A0X8P0J7</accession>
<evidence type="ECO:0000313" key="2">
    <source>
        <dbReference type="EMBL" id="AMG37650.1"/>
    </source>
</evidence>
<evidence type="ECO:0008006" key="4">
    <source>
        <dbReference type="Google" id="ProtNLM"/>
    </source>
</evidence>
<reference evidence="3" key="1">
    <citation type="submission" date="2015-12" db="EMBL/GenBank/DDBJ databases">
        <title>FDA dAtabase for Regulatory Grade micrObial Sequences (FDA-ARGOS): Supporting development and validation of Infectious Disease Dx tests.</title>
        <authorList>
            <person name="Case J."/>
            <person name="Tallon L."/>
            <person name="Sadzewicz L."/>
            <person name="Sengamalay N."/>
            <person name="Ott S."/>
            <person name="Godinez A."/>
            <person name="Nagaraj S."/>
            <person name="Nadendla S."/>
            <person name="Sichtig H."/>
        </authorList>
    </citation>
    <scope>NUCLEOTIDE SEQUENCE [LARGE SCALE GENOMIC DNA]</scope>
    <source>
        <strain evidence="3">FDAARGOS_147</strain>
    </source>
</reference>